<evidence type="ECO:0000256" key="4">
    <source>
        <dbReference type="SAM" id="MobiDB-lite"/>
    </source>
</evidence>
<feature type="compositionally biased region" description="Low complexity" evidence="4">
    <location>
        <begin position="154"/>
        <end position="163"/>
    </location>
</feature>
<organism evidence="5">
    <name type="scientific">Alexandrium monilatum</name>
    <dbReference type="NCBI Taxonomy" id="311494"/>
    <lineage>
        <taxon>Eukaryota</taxon>
        <taxon>Sar</taxon>
        <taxon>Alveolata</taxon>
        <taxon>Dinophyceae</taxon>
        <taxon>Gonyaulacales</taxon>
        <taxon>Pyrocystaceae</taxon>
        <taxon>Alexandrium</taxon>
    </lineage>
</organism>
<dbReference type="InterPro" id="IPR012677">
    <property type="entry name" value="Nucleotide-bd_a/b_plait_sf"/>
</dbReference>
<evidence type="ECO:0000256" key="2">
    <source>
        <dbReference type="ARBA" id="ARBA00022884"/>
    </source>
</evidence>
<keyword evidence="2" id="KW-0694">RNA-binding</keyword>
<evidence type="ECO:0000256" key="3">
    <source>
        <dbReference type="ARBA" id="ARBA00023187"/>
    </source>
</evidence>
<dbReference type="EMBL" id="HBNR01029220">
    <property type="protein sequence ID" value="CAE4582601.1"/>
    <property type="molecule type" value="Transcribed_RNA"/>
</dbReference>
<feature type="compositionally biased region" description="Low complexity" evidence="4">
    <location>
        <begin position="116"/>
        <end position="140"/>
    </location>
</feature>
<dbReference type="AlphaFoldDB" id="A0A7S4UPU3"/>
<sequence length="534" mass="54309">MEEAPAEAGGAASASAEASGGAAEAGRAGGSAAQAAEAGRADSSAAGAADRPADEAGQAAGAAAEAQMADDPAAVVGTADGAAVAEAGQADGAAAESSGAGAAAAEAGPAKGGAARGDSSSDAGSVAAGSAAAAGDSGSDNEVAAPEGSDTEASESCSSSSSSGAVPQPRTRVQGNAGGACSAAATCGQSTQCNTCHLCWGMMASGWNPWGFPVWQTPPPTQPPTTSELPAAFRKKQQEAQSMAVAGVREPEAIRVGQHSQAPVPLPPMPQNSASPSHEVHVARLPSGGVMSGELAMVFENIFKVLPDFQRLYKPGEYAVDHVQIMGHGTSAFVGFRDEILASTALLMDGLSMRGIALRITRPRCYRIPEGGERMPLDVSPLRFAGLIPPVPAPNELSAYEAHTARPFHRELYVGNLPTGAPNMRSELESLVAYVCQSLPSYDKMLGPPVEDVVMGRQGKDGFVHLQSEALAGEAEVALRSAVLQGCALEVRRPMEYLRLNRKREHSRALASVVDVPSCTFTVEEARAMAANNA</sequence>
<feature type="region of interest" description="Disordered" evidence="4">
    <location>
        <begin position="1"/>
        <end position="71"/>
    </location>
</feature>
<keyword evidence="1" id="KW-0507">mRNA processing</keyword>
<dbReference type="GO" id="GO:0006397">
    <property type="term" value="P:mRNA processing"/>
    <property type="evidence" value="ECO:0007669"/>
    <property type="project" value="UniProtKB-KW"/>
</dbReference>
<evidence type="ECO:0000313" key="5">
    <source>
        <dbReference type="EMBL" id="CAE4582601.1"/>
    </source>
</evidence>
<dbReference type="GO" id="GO:0008380">
    <property type="term" value="P:RNA splicing"/>
    <property type="evidence" value="ECO:0007669"/>
    <property type="project" value="UniProtKB-KW"/>
</dbReference>
<accession>A0A7S4UPU3</accession>
<protein>
    <recommendedName>
        <fullName evidence="6">RRM domain-containing protein</fullName>
    </recommendedName>
</protein>
<dbReference type="PANTHER" id="PTHR23139">
    <property type="entry name" value="RNA-BINDING PROTEIN"/>
    <property type="match status" value="1"/>
</dbReference>
<dbReference type="Gene3D" id="3.30.70.330">
    <property type="match status" value="1"/>
</dbReference>
<evidence type="ECO:0008006" key="6">
    <source>
        <dbReference type="Google" id="ProtNLM"/>
    </source>
</evidence>
<reference evidence="5" key="1">
    <citation type="submission" date="2021-01" db="EMBL/GenBank/DDBJ databases">
        <authorList>
            <person name="Corre E."/>
            <person name="Pelletier E."/>
            <person name="Niang G."/>
            <person name="Scheremetjew M."/>
            <person name="Finn R."/>
            <person name="Kale V."/>
            <person name="Holt S."/>
            <person name="Cochrane G."/>
            <person name="Meng A."/>
            <person name="Brown T."/>
            <person name="Cohen L."/>
        </authorList>
    </citation>
    <scope>NUCLEOTIDE SEQUENCE</scope>
    <source>
        <strain evidence="5">CCMP3105</strain>
    </source>
</reference>
<proteinExistence type="predicted"/>
<name>A0A7S4UPU3_9DINO</name>
<evidence type="ECO:0000256" key="1">
    <source>
        <dbReference type="ARBA" id="ARBA00022664"/>
    </source>
</evidence>
<keyword evidence="3" id="KW-0508">mRNA splicing</keyword>
<feature type="region of interest" description="Disordered" evidence="4">
    <location>
        <begin position="105"/>
        <end position="181"/>
    </location>
</feature>
<gene>
    <name evidence="5" type="ORF">AMON00008_LOCUS19906</name>
</gene>
<dbReference type="GO" id="GO:0003723">
    <property type="term" value="F:RNA binding"/>
    <property type="evidence" value="ECO:0007669"/>
    <property type="project" value="UniProtKB-KW"/>
</dbReference>